<evidence type="ECO:0000259" key="2">
    <source>
        <dbReference type="Pfam" id="PF00248"/>
    </source>
</evidence>
<proteinExistence type="predicted"/>
<feature type="domain" description="NADP-dependent oxidoreductase" evidence="2">
    <location>
        <begin position="54"/>
        <end position="115"/>
    </location>
</feature>
<feature type="domain" description="NADP-dependent oxidoreductase" evidence="2">
    <location>
        <begin position="118"/>
        <end position="369"/>
    </location>
</feature>
<dbReference type="EMBL" id="FNXT01001024">
    <property type="protein sequence ID" value="SZX71059.1"/>
    <property type="molecule type" value="Genomic_DNA"/>
</dbReference>
<gene>
    <name evidence="3" type="ORF">BQ4739_LOCUS11204</name>
</gene>
<evidence type="ECO:0000313" key="3">
    <source>
        <dbReference type="EMBL" id="SZX71059.1"/>
    </source>
</evidence>
<dbReference type="GO" id="GO:0016491">
    <property type="term" value="F:oxidoreductase activity"/>
    <property type="evidence" value="ECO:0007669"/>
    <property type="project" value="UniProtKB-KW"/>
</dbReference>
<dbReference type="SUPFAM" id="SSF51430">
    <property type="entry name" value="NAD(P)-linked oxidoreductase"/>
    <property type="match status" value="1"/>
</dbReference>
<evidence type="ECO:0000313" key="4">
    <source>
        <dbReference type="Proteomes" id="UP000256970"/>
    </source>
</evidence>
<dbReference type="PRINTS" id="PR00069">
    <property type="entry name" value="ALDKETRDTASE"/>
</dbReference>
<dbReference type="AlphaFoldDB" id="A0A383W1P9"/>
<keyword evidence="4" id="KW-1185">Reference proteome</keyword>
<sequence length="384" mass="41422">MQLCGSRAPGTAVQARATRAPRRSIVVRCDAGATTKPAVDTIELGKSGLQVPVLGIGAWSWGDRSGYWGYGKEYGKEASSEAYAALMDSGLTFIDTAEVYGYGKSEEFLGEFMKAGLSEVYGYGKSEEFLGEFMKAGLSPAQPIIATKFAPLPWRLTSSSVSVACKESLGRLQMQQMGLYIQHWPGFAFNAFSNDAYLEGLADCVEQGLTQAVGVSNFNAKRVRNAAQALTRRGTCLSSNQVQYSLLYRRPEQNGVLEACREAGVTLVAYSPLCQGLLTGKYTPDGPKPSGPRGNIYANKIREIQPLIETMRAVGQSRGKSPAQVALNWIICKGAVPIPGAKNKKQVDEIAGAVGWRLEEGEIAELERAADKIVTPLGAPFENW</sequence>
<reference evidence="3 4" key="1">
    <citation type="submission" date="2016-10" db="EMBL/GenBank/DDBJ databases">
        <authorList>
            <person name="Cai Z."/>
        </authorList>
    </citation>
    <scope>NUCLEOTIDE SEQUENCE [LARGE SCALE GENOMIC DNA]</scope>
</reference>
<dbReference type="InterPro" id="IPR023210">
    <property type="entry name" value="NADP_OxRdtase_dom"/>
</dbReference>
<dbReference type="PANTHER" id="PTHR43364:SF4">
    <property type="entry name" value="NAD(P)-LINKED OXIDOREDUCTASE SUPERFAMILY PROTEIN"/>
    <property type="match status" value="1"/>
</dbReference>
<dbReference type="Proteomes" id="UP000256970">
    <property type="component" value="Unassembled WGS sequence"/>
</dbReference>
<dbReference type="InterPro" id="IPR018170">
    <property type="entry name" value="Aldo/ket_reductase_CS"/>
</dbReference>
<dbReference type="PANTHER" id="PTHR43364">
    <property type="entry name" value="NADH-SPECIFIC METHYLGLYOXAL REDUCTASE-RELATED"/>
    <property type="match status" value="1"/>
</dbReference>
<accession>A0A383W1P9</accession>
<organism evidence="3 4">
    <name type="scientific">Tetradesmus obliquus</name>
    <name type="common">Green alga</name>
    <name type="synonym">Acutodesmus obliquus</name>
    <dbReference type="NCBI Taxonomy" id="3088"/>
    <lineage>
        <taxon>Eukaryota</taxon>
        <taxon>Viridiplantae</taxon>
        <taxon>Chlorophyta</taxon>
        <taxon>core chlorophytes</taxon>
        <taxon>Chlorophyceae</taxon>
        <taxon>CS clade</taxon>
        <taxon>Sphaeropleales</taxon>
        <taxon>Scenedesmaceae</taxon>
        <taxon>Tetradesmus</taxon>
    </lineage>
</organism>
<evidence type="ECO:0000256" key="1">
    <source>
        <dbReference type="ARBA" id="ARBA00023002"/>
    </source>
</evidence>
<dbReference type="InterPro" id="IPR050523">
    <property type="entry name" value="AKR_Detox_Biosynth"/>
</dbReference>
<dbReference type="InterPro" id="IPR036812">
    <property type="entry name" value="NAD(P)_OxRdtase_dom_sf"/>
</dbReference>
<keyword evidence="1" id="KW-0560">Oxidoreductase</keyword>
<dbReference type="InterPro" id="IPR020471">
    <property type="entry name" value="AKR"/>
</dbReference>
<dbReference type="STRING" id="3088.A0A383W1P9"/>
<name>A0A383W1P9_TETOB</name>
<dbReference type="PROSITE" id="PS00062">
    <property type="entry name" value="ALDOKETO_REDUCTASE_2"/>
    <property type="match status" value="1"/>
</dbReference>
<dbReference type="Gene3D" id="3.20.20.100">
    <property type="entry name" value="NADP-dependent oxidoreductase domain"/>
    <property type="match status" value="2"/>
</dbReference>
<dbReference type="CDD" id="cd19093">
    <property type="entry name" value="AKR_AtPLR-like"/>
    <property type="match status" value="1"/>
</dbReference>
<protein>
    <recommendedName>
        <fullName evidence="2">NADP-dependent oxidoreductase domain-containing protein</fullName>
    </recommendedName>
</protein>
<dbReference type="Pfam" id="PF00248">
    <property type="entry name" value="Aldo_ket_red"/>
    <property type="match status" value="2"/>
</dbReference>